<dbReference type="AlphaFoldDB" id="A0A0B2SV65"/>
<evidence type="ECO:0000313" key="1">
    <source>
        <dbReference type="EMBL" id="KHN48429.1"/>
    </source>
</evidence>
<proteinExistence type="predicted"/>
<sequence>MPELSLLLDILLDVPSIKLGLLKKTRTKTSWKTILLTIRNKITLLIVTIAIEYCSCVRRPTTLEAYFVIVDYFASLTSFRIDLSLKIGTKTSWKMILYLH</sequence>
<dbReference type="Proteomes" id="UP000053555">
    <property type="component" value="Unassembled WGS sequence"/>
</dbReference>
<name>A0A0B2SV65_GLYSO</name>
<gene>
    <name evidence="1" type="ORF">glysoja_034476</name>
</gene>
<dbReference type="EMBL" id="KN639643">
    <property type="protein sequence ID" value="KHN48429.1"/>
    <property type="molecule type" value="Genomic_DNA"/>
</dbReference>
<protein>
    <submittedName>
        <fullName evidence="1">Uncharacterized protein</fullName>
    </submittedName>
</protein>
<reference evidence="1" key="1">
    <citation type="submission" date="2014-07" db="EMBL/GenBank/DDBJ databases">
        <title>Identification of a novel salt tolerance gene in wild soybean by whole-genome sequencing.</title>
        <authorList>
            <person name="Lam H.-M."/>
            <person name="Qi X."/>
            <person name="Li M.-W."/>
            <person name="Liu X."/>
            <person name="Xie M."/>
            <person name="Ni M."/>
            <person name="Xu X."/>
        </authorList>
    </citation>
    <scope>NUCLEOTIDE SEQUENCE [LARGE SCALE GENOMIC DNA]</scope>
    <source>
        <tissue evidence="1">Root</tissue>
    </source>
</reference>
<organism evidence="1">
    <name type="scientific">Glycine soja</name>
    <name type="common">Wild soybean</name>
    <dbReference type="NCBI Taxonomy" id="3848"/>
    <lineage>
        <taxon>Eukaryota</taxon>
        <taxon>Viridiplantae</taxon>
        <taxon>Streptophyta</taxon>
        <taxon>Embryophyta</taxon>
        <taxon>Tracheophyta</taxon>
        <taxon>Spermatophyta</taxon>
        <taxon>Magnoliopsida</taxon>
        <taxon>eudicotyledons</taxon>
        <taxon>Gunneridae</taxon>
        <taxon>Pentapetalae</taxon>
        <taxon>rosids</taxon>
        <taxon>fabids</taxon>
        <taxon>Fabales</taxon>
        <taxon>Fabaceae</taxon>
        <taxon>Papilionoideae</taxon>
        <taxon>50 kb inversion clade</taxon>
        <taxon>NPAAA clade</taxon>
        <taxon>indigoferoid/millettioid clade</taxon>
        <taxon>Phaseoleae</taxon>
        <taxon>Glycine</taxon>
        <taxon>Glycine subgen. Soja</taxon>
    </lineage>
</organism>
<accession>A0A0B2SV65</accession>